<organism evidence="2 3">
    <name type="scientific">Thelonectria olida</name>
    <dbReference type="NCBI Taxonomy" id="1576542"/>
    <lineage>
        <taxon>Eukaryota</taxon>
        <taxon>Fungi</taxon>
        <taxon>Dikarya</taxon>
        <taxon>Ascomycota</taxon>
        <taxon>Pezizomycotina</taxon>
        <taxon>Sordariomycetes</taxon>
        <taxon>Hypocreomycetidae</taxon>
        <taxon>Hypocreales</taxon>
        <taxon>Nectriaceae</taxon>
        <taxon>Thelonectria</taxon>
    </lineage>
</organism>
<evidence type="ECO:0000313" key="2">
    <source>
        <dbReference type="EMBL" id="KAH6892968.1"/>
    </source>
</evidence>
<proteinExistence type="predicted"/>
<dbReference type="Proteomes" id="UP000777438">
    <property type="component" value="Unassembled WGS sequence"/>
</dbReference>
<sequence>MGKYSTISLFPVPGPASFPPPGPVPITLEVPIIDPPPADDSTAHIVKTVIEFVLVMEWDDETEAKGRSQRALLWGGVVFSVIVGMLVASGILSAMYHVKRSRERTRYIEHELFRLDRQGRQQRLPGYEQSR</sequence>
<comment type="caution">
    <text evidence="2">The sequence shown here is derived from an EMBL/GenBank/DDBJ whole genome shotgun (WGS) entry which is preliminary data.</text>
</comment>
<protein>
    <submittedName>
        <fullName evidence="2">Uncharacterized protein</fullName>
    </submittedName>
</protein>
<name>A0A9P8WB61_9HYPO</name>
<evidence type="ECO:0000256" key="1">
    <source>
        <dbReference type="SAM" id="Phobius"/>
    </source>
</evidence>
<gene>
    <name evidence="2" type="ORF">B0T10DRAFT_457082</name>
</gene>
<feature type="transmembrane region" description="Helical" evidence="1">
    <location>
        <begin position="71"/>
        <end position="96"/>
    </location>
</feature>
<keyword evidence="3" id="KW-1185">Reference proteome</keyword>
<accession>A0A9P8WB61</accession>
<dbReference type="EMBL" id="JAGPYM010000006">
    <property type="protein sequence ID" value="KAH6892968.1"/>
    <property type="molecule type" value="Genomic_DNA"/>
</dbReference>
<reference evidence="2 3" key="1">
    <citation type="journal article" date="2021" name="Nat. Commun.">
        <title>Genetic determinants of endophytism in the Arabidopsis root mycobiome.</title>
        <authorList>
            <person name="Mesny F."/>
            <person name="Miyauchi S."/>
            <person name="Thiergart T."/>
            <person name="Pickel B."/>
            <person name="Atanasova L."/>
            <person name="Karlsson M."/>
            <person name="Huettel B."/>
            <person name="Barry K.W."/>
            <person name="Haridas S."/>
            <person name="Chen C."/>
            <person name="Bauer D."/>
            <person name="Andreopoulos W."/>
            <person name="Pangilinan J."/>
            <person name="LaButti K."/>
            <person name="Riley R."/>
            <person name="Lipzen A."/>
            <person name="Clum A."/>
            <person name="Drula E."/>
            <person name="Henrissat B."/>
            <person name="Kohler A."/>
            <person name="Grigoriev I.V."/>
            <person name="Martin F.M."/>
            <person name="Hacquard S."/>
        </authorList>
    </citation>
    <scope>NUCLEOTIDE SEQUENCE [LARGE SCALE GENOMIC DNA]</scope>
    <source>
        <strain evidence="2 3">MPI-CAGE-CH-0241</strain>
    </source>
</reference>
<evidence type="ECO:0000313" key="3">
    <source>
        <dbReference type="Proteomes" id="UP000777438"/>
    </source>
</evidence>
<dbReference type="AlphaFoldDB" id="A0A9P8WB61"/>
<keyword evidence="1" id="KW-0472">Membrane</keyword>
<keyword evidence="1" id="KW-0812">Transmembrane</keyword>
<keyword evidence="1" id="KW-1133">Transmembrane helix</keyword>